<proteinExistence type="predicted"/>
<sequence length="138" mass="15975">MNLYRCHSVSWSIYFQYPRLDRRLVHLIDELTSGSVFSVFHGFFCHPSFKRNTVTKRCRTGSTRITVEICMVALISVEYKYFRTINHVSTELQLTSLEAPDVLCFTSLLPLAKMKGNEIMHVNTSCTYCPLDNCFSNM</sequence>
<evidence type="ECO:0000313" key="2">
    <source>
        <dbReference type="Proteomes" id="UP000308267"/>
    </source>
</evidence>
<comment type="caution">
    <text evidence="1">The sequence shown here is derived from an EMBL/GenBank/DDBJ whole genome shotgun (WGS) entry which is preliminary data.</text>
</comment>
<keyword evidence="2" id="KW-1185">Reference proteome</keyword>
<accession>A0A4V3SGT4</accession>
<reference evidence="1 2" key="1">
    <citation type="journal article" date="2019" name="BMC Genomics">
        <title>New insights from Opisthorchis felineus genome: update on genomics of the epidemiologically important liver flukes.</title>
        <authorList>
            <person name="Ershov N.I."/>
            <person name="Mordvinov V.A."/>
            <person name="Prokhortchouk E.B."/>
            <person name="Pakharukova M.Y."/>
            <person name="Gunbin K.V."/>
            <person name="Ustyantsev K."/>
            <person name="Genaev M.A."/>
            <person name="Blinov A.G."/>
            <person name="Mazur A."/>
            <person name="Boulygina E."/>
            <person name="Tsygankova S."/>
            <person name="Khrameeva E."/>
            <person name="Chekanov N."/>
            <person name="Fan G."/>
            <person name="Xiao A."/>
            <person name="Zhang H."/>
            <person name="Xu X."/>
            <person name="Yang H."/>
            <person name="Solovyev V."/>
            <person name="Lee S.M."/>
            <person name="Liu X."/>
            <person name="Afonnikov D.A."/>
            <person name="Skryabin K.G."/>
        </authorList>
    </citation>
    <scope>NUCLEOTIDE SEQUENCE [LARGE SCALE GENOMIC DNA]</scope>
    <source>
        <strain evidence="1">AK-0245</strain>
        <tissue evidence="1">Whole organism</tissue>
    </source>
</reference>
<protein>
    <submittedName>
        <fullName evidence="1">Uncharacterized protein</fullName>
    </submittedName>
</protein>
<evidence type="ECO:0000313" key="1">
    <source>
        <dbReference type="EMBL" id="TGZ73594.1"/>
    </source>
</evidence>
<dbReference type="AlphaFoldDB" id="A0A4V3SGT4"/>
<dbReference type="EMBL" id="SJOL01002539">
    <property type="protein sequence ID" value="TGZ73594.1"/>
    <property type="molecule type" value="Genomic_DNA"/>
</dbReference>
<gene>
    <name evidence="1" type="ORF">CRM22_001428</name>
</gene>
<dbReference type="Proteomes" id="UP000308267">
    <property type="component" value="Unassembled WGS sequence"/>
</dbReference>
<organism evidence="1 2">
    <name type="scientific">Opisthorchis felineus</name>
    <dbReference type="NCBI Taxonomy" id="147828"/>
    <lineage>
        <taxon>Eukaryota</taxon>
        <taxon>Metazoa</taxon>
        <taxon>Spiralia</taxon>
        <taxon>Lophotrochozoa</taxon>
        <taxon>Platyhelminthes</taxon>
        <taxon>Trematoda</taxon>
        <taxon>Digenea</taxon>
        <taxon>Opisthorchiida</taxon>
        <taxon>Opisthorchiata</taxon>
        <taxon>Opisthorchiidae</taxon>
        <taxon>Opisthorchis</taxon>
    </lineage>
</organism>
<name>A0A4V3SGT4_OPIFE</name>